<dbReference type="GO" id="GO:0070482">
    <property type="term" value="P:response to oxygen levels"/>
    <property type="evidence" value="ECO:0007669"/>
    <property type="project" value="TreeGrafter"/>
</dbReference>
<dbReference type="PANTHER" id="PTHR45655">
    <property type="entry name" value="GUANYLATE CYCLASE SOLUBLE SUBUNIT BETA-2"/>
    <property type="match status" value="1"/>
</dbReference>
<feature type="non-terminal residue" evidence="2">
    <location>
        <position position="110"/>
    </location>
</feature>
<dbReference type="EMBL" id="JH992974">
    <property type="protein sequence ID" value="EKX51963.1"/>
    <property type="molecule type" value="Genomic_DNA"/>
</dbReference>
<protein>
    <recommendedName>
        <fullName evidence="1">Guanylate cyclase domain-containing protein</fullName>
    </recommendedName>
</protein>
<dbReference type="AlphaFoldDB" id="L1JV49"/>
<dbReference type="GO" id="GO:0019934">
    <property type="term" value="P:cGMP-mediated signaling"/>
    <property type="evidence" value="ECO:0007669"/>
    <property type="project" value="TreeGrafter"/>
</dbReference>
<dbReference type="InterPro" id="IPR029787">
    <property type="entry name" value="Nucleotide_cyclase"/>
</dbReference>
<evidence type="ECO:0000313" key="2">
    <source>
        <dbReference type="EMBL" id="EKX51963.1"/>
    </source>
</evidence>
<reference evidence="3" key="3">
    <citation type="submission" date="2016-03" db="UniProtKB">
        <authorList>
            <consortium name="EnsemblProtists"/>
        </authorList>
    </citation>
    <scope>IDENTIFICATION</scope>
</reference>
<keyword evidence="4" id="KW-1185">Reference proteome</keyword>
<dbReference type="Pfam" id="PF00211">
    <property type="entry name" value="Guanylate_cyc"/>
    <property type="match status" value="1"/>
</dbReference>
<dbReference type="CDD" id="cd07302">
    <property type="entry name" value="CHD"/>
    <property type="match status" value="1"/>
</dbReference>
<reference evidence="2 4" key="1">
    <citation type="journal article" date="2012" name="Nature">
        <title>Algal genomes reveal evolutionary mosaicism and the fate of nucleomorphs.</title>
        <authorList>
            <consortium name="DOE Joint Genome Institute"/>
            <person name="Curtis B.A."/>
            <person name="Tanifuji G."/>
            <person name="Burki F."/>
            <person name="Gruber A."/>
            <person name="Irimia M."/>
            <person name="Maruyama S."/>
            <person name="Arias M.C."/>
            <person name="Ball S.G."/>
            <person name="Gile G.H."/>
            <person name="Hirakawa Y."/>
            <person name="Hopkins J.F."/>
            <person name="Kuo A."/>
            <person name="Rensing S.A."/>
            <person name="Schmutz J."/>
            <person name="Symeonidi A."/>
            <person name="Elias M."/>
            <person name="Eveleigh R.J."/>
            <person name="Herman E.K."/>
            <person name="Klute M.J."/>
            <person name="Nakayama T."/>
            <person name="Obornik M."/>
            <person name="Reyes-Prieto A."/>
            <person name="Armbrust E.V."/>
            <person name="Aves S.J."/>
            <person name="Beiko R.G."/>
            <person name="Coutinho P."/>
            <person name="Dacks J.B."/>
            <person name="Durnford D.G."/>
            <person name="Fast N.M."/>
            <person name="Green B.R."/>
            <person name="Grisdale C.J."/>
            <person name="Hempel F."/>
            <person name="Henrissat B."/>
            <person name="Hoppner M.P."/>
            <person name="Ishida K."/>
            <person name="Kim E."/>
            <person name="Koreny L."/>
            <person name="Kroth P.G."/>
            <person name="Liu Y."/>
            <person name="Malik S.B."/>
            <person name="Maier U.G."/>
            <person name="McRose D."/>
            <person name="Mock T."/>
            <person name="Neilson J.A."/>
            <person name="Onodera N.T."/>
            <person name="Poole A.M."/>
            <person name="Pritham E.J."/>
            <person name="Richards T.A."/>
            <person name="Rocap G."/>
            <person name="Roy S.W."/>
            <person name="Sarai C."/>
            <person name="Schaack S."/>
            <person name="Shirato S."/>
            <person name="Slamovits C.H."/>
            <person name="Spencer D.F."/>
            <person name="Suzuki S."/>
            <person name="Worden A.Z."/>
            <person name="Zauner S."/>
            <person name="Barry K."/>
            <person name="Bell C."/>
            <person name="Bharti A.K."/>
            <person name="Crow J.A."/>
            <person name="Grimwood J."/>
            <person name="Kramer R."/>
            <person name="Lindquist E."/>
            <person name="Lucas S."/>
            <person name="Salamov A."/>
            <person name="McFadden G.I."/>
            <person name="Lane C.E."/>
            <person name="Keeling P.J."/>
            <person name="Gray M.W."/>
            <person name="Grigoriev I.V."/>
            <person name="Archibald J.M."/>
        </authorList>
    </citation>
    <scope>NUCLEOTIDE SEQUENCE</scope>
    <source>
        <strain evidence="2 4">CCMP2712</strain>
    </source>
</reference>
<dbReference type="GO" id="GO:0008074">
    <property type="term" value="C:guanylate cyclase complex, soluble"/>
    <property type="evidence" value="ECO:0007669"/>
    <property type="project" value="TreeGrafter"/>
</dbReference>
<dbReference type="PaxDb" id="55529-EKX51963"/>
<evidence type="ECO:0000313" key="3">
    <source>
        <dbReference type="EnsemblProtists" id="EKX51963"/>
    </source>
</evidence>
<feature type="non-terminal residue" evidence="2">
    <location>
        <position position="1"/>
    </location>
</feature>
<dbReference type="SUPFAM" id="SSF55073">
    <property type="entry name" value="Nucleotide cyclase"/>
    <property type="match status" value="1"/>
</dbReference>
<gene>
    <name evidence="2" type="ORF">GUITHDRAFT_49352</name>
</gene>
<dbReference type="InterPro" id="IPR001054">
    <property type="entry name" value="A/G_cyclase"/>
</dbReference>
<dbReference type="Gene3D" id="3.30.70.1230">
    <property type="entry name" value="Nucleotide cyclase"/>
    <property type="match status" value="1"/>
</dbReference>
<organism evidence="2">
    <name type="scientific">Guillardia theta (strain CCMP2712)</name>
    <name type="common">Cryptophyte</name>
    <dbReference type="NCBI Taxonomy" id="905079"/>
    <lineage>
        <taxon>Eukaryota</taxon>
        <taxon>Cryptophyceae</taxon>
        <taxon>Pyrenomonadales</taxon>
        <taxon>Geminigeraceae</taxon>
        <taxon>Guillardia</taxon>
    </lineage>
</organism>
<dbReference type="PANTHER" id="PTHR45655:SF13">
    <property type="entry name" value="SOLUBLE GUANYLATE CYCLASE GCY-32-RELATED"/>
    <property type="match status" value="1"/>
</dbReference>
<name>L1JV49_GUITC</name>
<dbReference type="Proteomes" id="UP000011087">
    <property type="component" value="Unassembled WGS sequence"/>
</dbReference>
<dbReference type="PROSITE" id="PS50125">
    <property type="entry name" value="GUANYLATE_CYCLASE_2"/>
    <property type="match status" value="1"/>
</dbReference>
<proteinExistence type="predicted"/>
<dbReference type="eggNOG" id="KOG4171">
    <property type="taxonomic scope" value="Eukaryota"/>
</dbReference>
<dbReference type="GO" id="GO:0004383">
    <property type="term" value="F:guanylate cyclase activity"/>
    <property type="evidence" value="ECO:0007669"/>
    <property type="project" value="TreeGrafter"/>
</dbReference>
<reference evidence="4" key="2">
    <citation type="submission" date="2012-11" db="EMBL/GenBank/DDBJ databases">
        <authorList>
            <person name="Kuo A."/>
            <person name="Curtis B.A."/>
            <person name="Tanifuji G."/>
            <person name="Burki F."/>
            <person name="Gruber A."/>
            <person name="Irimia M."/>
            <person name="Maruyama S."/>
            <person name="Arias M.C."/>
            <person name="Ball S.G."/>
            <person name="Gile G.H."/>
            <person name="Hirakawa Y."/>
            <person name="Hopkins J.F."/>
            <person name="Rensing S.A."/>
            <person name="Schmutz J."/>
            <person name="Symeonidi A."/>
            <person name="Elias M."/>
            <person name="Eveleigh R.J."/>
            <person name="Herman E.K."/>
            <person name="Klute M.J."/>
            <person name="Nakayama T."/>
            <person name="Obornik M."/>
            <person name="Reyes-Prieto A."/>
            <person name="Armbrust E.V."/>
            <person name="Aves S.J."/>
            <person name="Beiko R.G."/>
            <person name="Coutinho P."/>
            <person name="Dacks J.B."/>
            <person name="Durnford D.G."/>
            <person name="Fast N.M."/>
            <person name="Green B.R."/>
            <person name="Grisdale C."/>
            <person name="Hempe F."/>
            <person name="Henrissat B."/>
            <person name="Hoppner M.P."/>
            <person name="Ishida K.-I."/>
            <person name="Kim E."/>
            <person name="Koreny L."/>
            <person name="Kroth P.G."/>
            <person name="Liu Y."/>
            <person name="Malik S.-B."/>
            <person name="Maier U.G."/>
            <person name="McRose D."/>
            <person name="Mock T."/>
            <person name="Neilson J.A."/>
            <person name="Onodera N.T."/>
            <person name="Poole A.M."/>
            <person name="Pritham E.J."/>
            <person name="Richards T.A."/>
            <person name="Rocap G."/>
            <person name="Roy S.W."/>
            <person name="Sarai C."/>
            <person name="Schaack S."/>
            <person name="Shirato S."/>
            <person name="Slamovits C.H."/>
            <person name="Spencer D.F."/>
            <person name="Suzuki S."/>
            <person name="Worden A.Z."/>
            <person name="Zauner S."/>
            <person name="Barry K."/>
            <person name="Bell C."/>
            <person name="Bharti A.K."/>
            <person name="Crow J.A."/>
            <person name="Grimwood J."/>
            <person name="Kramer R."/>
            <person name="Lindquist E."/>
            <person name="Lucas S."/>
            <person name="Salamov A."/>
            <person name="McFadden G.I."/>
            <person name="Lane C.E."/>
            <person name="Keeling P.J."/>
            <person name="Gray M.W."/>
            <person name="Grigoriev I.V."/>
            <person name="Archibald J.M."/>
        </authorList>
    </citation>
    <scope>NUCLEOTIDE SEQUENCE</scope>
    <source>
        <strain evidence="4">CCMP2712</strain>
    </source>
</reference>
<evidence type="ECO:0000313" key="4">
    <source>
        <dbReference type="Proteomes" id="UP000011087"/>
    </source>
</evidence>
<dbReference type="KEGG" id="gtt:GUITHDRAFT_49352"/>
<dbReference type="HOGENOM" id="CLU_001072_6_5_1"/>
<dbReference type="RefSeq" id="XP_005838943.1">
    <property type="nucleotide sequence ID" value="XM_005838886.1"/>
</dbReference>
<dbReference type="OrthoDB" id="60033at2759"/>
<accession>L1JV49</accession>
<dbReference type="SMART" id="SM00044">
    <property type="entry name" value="CYCc"/>
    <property type="match status" value="1"/>
</dbReference>
<dbReference type="GeneID" id="17308469"/>
<dbReference type="EnsemblProtists" id="EKX51963">
    <property type="protein sequence ID" value="EKX51963"/>
    <property type="gene ID" value="GUITHDRAFT_49352"/>
</dbReference>
<dbReference type="OMA" id="HIMRIAD"/>
<dbReference type="STRING" id="905079.L1JV49"/>
<sequence length="110" mass="12280">EMVKDLNSFFRAMDSEVHRHRNAFKVETIGAEYMVASGVPDKCSRHAQVLARLSLSLQRCVKGMTWSSGKEVRLRMGIHSGCCFAGIAGRDTPRFRLFGDTVNTAARMKS</sequence>
<evidence type="ECO:0000259" key="1">
    <source>
        <dbReference type="PROSITE" id="PS50125"/>
    </source>
</evidence>
<feature type="domain" description="Guanylate cyclase" evidence="1">
    <location>
        <begin position="1"/>
        <end position="109"/>
    </location>
</feature>